<organism evidence="2 3">
    <name type="scientific">Coprinellus micaceus</name>
    <name type="common">Glistening ink-cap mushroom</name>
    <name type="synonym">Coprinus micaceus</name>
    <dbReference type="NCBI Taxonomy" id="71717"/>
    <lineage>
        <taxon>Eukaryota</taxon>
        <taxon>Fungi</taxon>
        <taxon>Dikarya</taxon>
        <taxon>Basidiomycota</taxon>
        <taxon>Agaricomycotina</taxon>
        <taxon>Agaricomycetes</taxon>
        <taxon>Agaricomycetidae</taxon>
        <taxon>Agaricales</taxon>
        <taxon>Agaricineae</taxon>
        <taxon>Psathyrellaceae</taxon>
        <taxon>Coprinellus</taxon>
    </lineage>
</organism>
<comment type="caution">
    <text evidence="2">The sequence shown here is derived from an EMBL/GenBank/DDBJ whole genome shotgun (WGS) entry which is preliminary data.</text>
</comment>
<dbReference type="PANTHER" id="PTHR28221">
    <property type="entry name" value="RNA POLYMERASE I-SPECIFIC TRANSCRIPTION INITIATION FACTOR RRN6"/>
    <property type="match status" value="1"/>
</dbReference>
<name>A0A4Y7TR45_COPMI</name>
<feature type="compositionally biased region" description="Basic residues" evidence="1">
    <location>
        <begin position="772"/>
        <end position="783"/>
    </location>
</feature>
<protein>
    <submittedName>
        <fullName evidence="2">Uncharacterized protein</fullName>
    </submittedName>
</protein>
<feature type="region of interest" description="Disordered" evidence="1">
    <location>
        <begin position="716"/>
        <end position="783"/>
    </location>
</feature>
<dbReference type="PANTHER" id="PTHR28221:SF2">
    <property type="entry name" value="RNA POLYMERASE I-SPECIFIC TRANSCRIPTION INITIATION FACTOR RRN6"/>
    <property type="match status" value="1"/>
</dbReference>
<dbReference type="OrthoDB" id="2382881at2759"/>
<feature type="compositionally biased region" description="Polar residues" evidence="1">
    <location>
        <begin position="747"/>
        <end position="763"/>
    </location>
</feature>
<sequence length="795" mass="88557">MPEADIPMELIREQLEEEDARSSQAENFDPYVGNTLVSSLQQNTTSSGEGFIAFPMGDIMSDLNISTVNISKQSGVSIKPTASYKRVFNTPIQQLVAGSLDHDHLLAIRTYAATDFLRLKKPPDRATWESESGPNLGVRETNNREIVDLKLRFDCVLGVTDTGSLHTTRPFSQKPNVAHVCDIPDSSEFKDPNFWRLAWDLNPNSGFLVSSDSVSTLDLRLPPKKYFELNTTTEFLTSVEDCDIDGILRLCSTNQIFWLDRRNMRSPLLSVRHYRHFDRYLLTTTFGNACTLLTSRRNNFISVYDVSQSNDQLLHIRGEPSSILPPFTTLESVGQTFIRSPFVGEDTHAIVLKLSDRGAISGCGLSTEGLQSSLAVDVKYTSALKSIEEQTWEPKEGLMLKQDHTQLSMAGAYESMCVLVLFLPFRSSDTPELFRKYSEDIEQREEDEAPHVYNLVDQIPEYLQKSDIVSEQMLTTYDVAFRAGDEPKDPSRSDFLTGSILNSQRGYRGLRQGRLKPISLKTKVPWHMDLAPTLKGFGVSDAEGEEDPFAKFNLRDGDMRTGPSLRLEKRSREQLEVDLRLSCDVFSSYPFAKPGEVDQTLETMTEALSLGDVPSEVEFGFLRPVIPQPDGDSKEEGEQQGLGVGVKLLLKEWEVGTDLTDYTYQDPYNIVEARPPPRRPAPPPMVRAAPPQVLTQTQPTEPRPAMLMVPPLLTMKKSSSGAPPVLGTQPQTESQKTAPPAQFEHLAQSQTQSQGGLMASTQVLPGPFGGRPTKKKAEKKKAGGRILAVYPGRII</sequence>
<proteinExistence type="predicted"/>
<feature type="non-terminal residue" evidence="2">
    <location>
        <position position="795"/>
    </location>
</feature>
<evidence type="ECO:0000313" key="3">
    <source>
        <dbReference type="Proteomes" id="UP000298030"/>
    </source>
</evidence>
<feature type="compositionally biased region" description="Polar residues" evidence="1">
    <location>
        <begin position="728"/>
        <end position="737"/>
    </location>
</feature>
<dbReference type="Proteomes" id="UP000298030">
    <property type="component" value="Unassembled WGS sequence"/>
</dbReference>
<gene>
    <name evidence="2" type="ORF">FA13DRAFT_1727995</name>
</gene>
<keyword evidence="3" id="KW-1185">Reference proteome</keyword>
<dbReference type="EMBL" id="QPFP01000006">
    <property type="protein sequence ID" value="TEB36404.1"/>
    <property type="molecule type" value="Genomic_DNA"/>
</dbReference>
<dbReference type="STRING" id="71717.A0A4Y7TR45"/>
<evidence type="ECO:0000256" key="1">
    <source>
        <dbReference type="SAM" id="MobiDB-lite"/>
    </source>
</evidence>
<dbReference type="AlphaFoldDB" id="A0A4Y7TR45"/>
<accession>A0A4Y7TR45</accession>
<reference evidence="2 3" key="1">
    <citation type="journal article" date="2019" name="Nat. Ecol. Evol.">
        <title>Megaphylogeny resolves global patterns of mushroom evolution.</title>
        <authorList>
            <person name="Varga T."/>
            <person name="Krizsan K."/>
            <person name="Foldi C."/>
            <person name="Dima B."/>
            <person name="Sanchez-Garcia M."/>
            <person name="Sanchez-Ramirez S."/>
            <person name="Szollosi G.J."/>
            <person name="Szarkandi J.G."/>
            <person name="Papp V."/>
            <person name="Albert L."/>
            <person name="Andreopoulos W."/>
            <person name="Angelini C."/>
            <person name="Antonin V."/>
            <person name="Barry K.W."/>
            <person name="Bougher N.L."/>
            <person name="Buchanan P."/>
            <person name="Buyck B."/>
            <person name="Bense V."/>
            <person name="Catcheside P."/>
            <person name="Chovatia M."/>
            <person name="Cooper J."/>
            <person name="Damon W."/>
            <person name="Desjardin D."/>
            <person name="Finy P."/>
            <person name="Geml J."/>
            <person name="Haridas S."/>
            <person name="Hughes K."/>
            <person name="Justo A."/>
            <person name="Karasinski D."/>
            <person name="Kautmanova I."/>
            <person name="Kiss B."/>
            <person name="Kocsube S."/>
            <person name="Kotiranta H."/>
            <person name="LaButti K.M."/>
            <person name="Lechner B.E."/>
            <person name="Liimatainen K."/>
            <person name="Lipzen A."/>
            <person name="Lukacs Z."/>
            <person name="Mihaltcheva S."/>
            <person name="Morgado L.N."/>
            <person name="Niskanen T."/>
            <person name="Noordeloos M.E."/>
            <person name="Ohm R.A."/>
            <person name="Ortiz-Santana B."/>
            <person name="Ovrebo C."/>
            <person name="Racz N."/>
            <person name="Riley R."/>
            <person name="Savchenko A."/>
            <person name="Shiryaev A."/>
            <person name="Soop K."/>
            <person name="Spirin V."/>
            <person name="Szebenyi C."/>
            <person name="Tomsovsky M."/>
            <person name="Tulloss R.E."/>
            <person name="Uehling J."/>
            <person name="Grigoriev I.V."/>
            <person name="Vagvolgyi C."/>
            <person name="Papp T."/>
            <person name="Martin F.M."/>
            <person name="Miettinen O."/>
            <person name="Hibbett D.S."/>
            <person name="Nagy L.G."/>
        </authorList>
    </citation>
    <scope>NUCLEOTIDE SEQUENCE [LARGE SCALE GENOMIC DNA]</scope>
    <source>
        <strain evidence="2 3">FP101781</strain>
    </source>
</reference>
<evidence type="ECO:0000313" key="2">
    <source>
        <dbReference type="EMBL" id="TEB36404.1"/>
    </source>
</evidence>
<dbReference type="InterPro" id="IPR019350">
    <property type="entry name" value="RNA_pol_I-sp_TIF_RRN6-like"/>
</dbReference>